<feature type="compositionally biased region" description="Pro residues" evidence="1">
    <location>
        <begin position="88"/>
        <end position="106"/>
    </location>
</feature>
<feature type="compositionally biased region" description="Polar residues" evidence="1">
    <location>
        <begin position="339"/>
        <end position="349"/>
    </location>
</feature>
<evidence type="ECO:0000313" key="3">
    <source>
        <dbReference type="Proteomes" id="UP001176941"/>
    </source>
</evidence>
<dbReference type="EMBL" id="OX459966">
    <property type="protein sequence ID" value="CAI9171434.1"/>
    <property type="molecule type" value="Genomic_DNA"/>
</dbReference>
<feature type="region of interest" description="Disordered" evidence="1">
    <location>
        <begin position="236"/>
        <end position="257"/>
    </location>
</feature>
<feature type="region of interest" description="Disordered" evidence="1">
    <location>
        <begin position="298"/>
        <end position="349"/>
    </location>
</feature>
<name>A0ABN8ZHW3_RANTA</name>
<protein>
    <submittedName>
        <fullName evidence="2">Uncharacterized protein</fullName>
    </submittedName>
</protein>
<accession>A0ABN8ZHW3</accession>
<gene>
    <name evidence="2" type="ORF">MRATA1EN1_LOCUS20396</name>
</gene>
<evidence type="ECO:0000313" key="2">
    <source>
        <dbReference type="EMBL" id="CAI9171434.1"/>
    </source>
</evidence>
<keyword evidence="3" id="KW-1185">Reference proteome</keyword>
<proteinExistence type="predicted"/>
<reference evidence="2" key="1">
    <citation type="submission" date="2023-04" db="EMBL/GenBank/DDBJ databases">
        <authorList>
            <consortium name="ELIXIR-Norway"/>
        </authorList>
    </citation>
    <scope>NUCLEOTIDE SEQUENCE [LARGE SCALE GENOMIC DNA]</scope>
</reference>
<sequence length="349" mass="37112">MYWIPLDFRTPVRVPEPSCIPVTPRRHLAHLLPPPLGSGTLPFTRRTPASTPPHTLVLHPKAPTPSPPHFLSKPPSIFVLPPHAGSGPSPPSHPIPIPRHTPPPRIHPSLGPGLPAFAAGPHPLRLEARERPKPGLALTTKERGRASQPDEARRRGASSSLQAPSGAAAILLCCAGCRGAVGAAWAEPTAVTPLPGAWGRDQASRLLVRPAGAQRRVGARARRDFLLQAARGPAVFSEAKRPTSPAQALTRSAGAGPEGDLRYRCSCVTKPPHFHCWPSGFELVCLASHSFARPVSEANALRQGPDRPDVDEPLRERSLGFRCPRDDGNGSSLGVLAENSPQVVTGKTN</sequence>
<dbReference type="Proteomes" id="UP001176941">
    <property type="component" value="Chromosome 30"/>
</dbReference>
<feature type="compositionally biased region" description="Basic and acidic residues" evidence="1">
    <location>
        <begin position="140"/>
        <end position="154"/>
    </location>
</feature>
<organism evidence="2 3">
    <name type="scientific">Rangifer tarandus platyrhynchus</name>
    <name type="common">Svalbard reindeer</name>
    <dbReference type="NCBI Taxonomy" id="3082113"/>
    <lineage>
        <taxon>Eukaryota</taxon>
        <taxon>Metazoa</taxon>
        <taxon>Chordata</taxon>
        <taxon>Craniata</taxon>
        <taxon>Vertebrata</taxon>
        <taxon>Euteleostomi</taxon>
        <taxon>Mammalia</taxon>
        <taxon>Eutheria</taxon>
        <taxon>Laurasiatheria</taxon>
        <taxon>Artiodactyla</taxon>
        <taxon>Ruminantia</taxon>
        <taxon>Pecora</taxon>
        <taxon>Cervidae</taxon>
        <taxon>Odocoileinae</taxon>
        <taxon>Rangifer</taxon>
    </lineage>
</organism>
<evidence type="ECO:0000256" key="1">
    <source>
        <dbReference type="SAM" id="MobiDB-lite"/>
    </source>
</evidence>
<feature type="compositionally biased region" description="Basic and acidic residues" evidence="1">
    <location>
        <begin position="304"/>
        <end position="328"/>
    </location>
</feature>
<feature type="region of interest" description="Disordered" evidence="1">
    <location>
        <begin position="38"/>
        <end position="161"/>
    </location>
</feature>
<feature type="compositionally biased region" description="Basic and acidic residues" evidence="1">
    <location>
        <begin position="124"/>
        <end position="133"/>
    </location>
</feature>